<feature type="transmembrane region" description="Helical" evidence="6">
    <location>
        <begin position="157"/>
        <end position="176"/>
    </location>
</feature>
<gene>
    <name evidence="7" type="ORF">OVA965_LOCUS3129</name>
    <name evidence="8" type="ORF">TMI583_LOCUS3128</name>
</gene>
<keyword evidence="5 6" id="KW-0472">Membrane</keyword>
<dbReference type="InterPro" id="IPR042127">
    <property type="entry name" value="TMEM45"/>
</dbReference>
<reference evidence="7" key="1">
    <citation type="submission" date="2021-02" db="EMBL/GenBank/DDBJ databases">
        <authorList>
            <person name="Nowell W R."/>
        </authorList>
    </citation>
    <scope>NUCLEOTIDE SEQUENCE</scope>
</reference>
<dbReference type="AlphaFoldDB" id="A0A8S2CT99"/>
<dbReference type="Pfam" id="PF04819">
    <property type="entry name" value="DUF716"/>
    <property type="match status" value="1"/>
</dbReference>
<comment type="caution">
    <text evidence="7">The sequence shown here is derived from an EMBL/GenBank/DDBJ whole genome shotgun (WGS) entry which is preliminary data.</text>
</comment>
<feature type="transmembrane region" description="Helical" evidence="6">
    <location>
        <begin position="12"/>
        <end position="31"/>
    </location>
</feature>
<dbReference type="Proteomes" id="UP000682733">
    <property type="component" value="Unassembled WGS sequence"/>
</dbReference>
<accession>A0A8S2CT99</accession>
<dbReference type="InterPro" id="IPR023799">
    <property type="entry name" value="RbfA_dom_sf"/>
</dbReference>
<sequence length="612" mass="71118">MGTLMGHILPGAFFIIFAIWWGFALAVKYFHVRHPTKKTLKFRSSTTFSCFCCPNIPFESYLKLAFISIGILGEAITGLKHPYDDTLQKRQWRFVEVNAQHITMFFSFGFASFFEILVHSQRYDLPEGIEYVTNILAYAIEGFLFKFHLHGRDEIDIHVHTLLVYAISLCVLAGIWEYCRPNQILATYARIAFTFLQGTWFCEAGFILYPPYDSPNWKWVASHSQILIITLTFIWHLLLILIFLLLQTTVVWCILKRRYKNNLNYNYQLLHMNGADETNINSNMSSRKQLLSFTSSFLTLRRTIKRYDNSMRKYLDDDRNPYLKSQIEGIQMKRSRKSVFDKLVDKRTTGFTQYFPKAVSGEPSILKKPHVSYDHIGQKRALYLSKVLRTFLADRIGTGEIGGILAGKQFHLTNIIIPVDLNRIEIHWWSPENETQVIEDCLKNAGEDLKNALRLSRLLPNLPPVLFKRDDLRSNVEEIHELLNNADMGPKETEKINDGLLPVSDSIHERRDLYDSDRTVLLQKLSKTSSDISLTNADDDDNDDNKDIKKSVTIDDVQRHMKAFALTKKMKKEQESRSAMYGIMELEHERKLAKEEHFRLTECREDTTPTLK</sequence>
<comment type="similarity">
    <text evidence="2">Belongs to the TMEM45 family.</text>
</comment>
<evidence type="ECO:0000256" key="4">
    <source>
        <dbReference type="ARBA" id="ARBA00022989"/>
    </source>
</evidence>
<dbReference type="EMBL" id="CAJNOK010000733">
    <property type="protein sequence ID" value="CAF0771905.1"/>
    <property type="molecule type" value="Genomic_DNA"/>
</dbReference>
<feature type="transmembrane region" description="Helical" evidence="6">
    <location>
        <begin position="99"/>
        <end position="119"/>
    </location>
</feature>
<dbReference type="Gene3D" id="3.30.300.20">
    <property type="match status" value="1"/>
</dbReference>
<evidence type="ECO:0000313" key="9">
    <source>
        <dbReference type="Proteomes" id="UP000677228"/>
    </source>
</evidence>
<comment type="subcellular location">
    <subcellularLocation>
        <location evidence="1">Membrane</location>
        <topology evidence="1">Multi-pass membrane protein</topology>
    </subcellularLocation>
</comment>
<dbReference type="Proteomes" id="UP000677228">
    <property type="component" value="Unassembled WGS sequence"/>
</dbReference>
<feature type="transmembrane region" description="Helical" evidence="6">
    <location>
        <begin position="228"/>
        <end position="255"/>
    </location>
</feature>
<evidence type="ECO:0000313" key="7">
    <source>
        <dbReference type="EMBL" id="CAF0771905.1"/>
    </source>
</evidence>
<proteinExistence type="inferred from homology"/>
<dbReference type="PANTHER" id="PTHR16007:SF15">
    <property type="entry name" value="TRANSMEMBRANE PROTEIN 45B"/>
    <property type="match status" value="1"/>
</dbReference>
<evidence type="ECO:0000256" key="1">
    <source>
        <dbReference type="ARBA" id="ARBA00004141"/>
    </source>
</evidence>
<protein>
    <submittedName>
        <fullName evidence="7">Uncharacterized protein</fullName>
    </submittedName>
</protein>
<keyword evidence="4 6" id="KW-1133">Transmembrane helix</keyword>
<evidence type="ECO:0000256" key="6">
    <source>
        <dbReference type="SAM" id="Phobius"/>
    </source>
</evidence>
<dbReference type="GO" id="GO:0016020">
    <property type="term" value="C:membrane"/>
    <property type="evidence" value="ECO:0007669"/>
    <property type="project" value="UniProtKB-SubCell"/>
</dbReference>
<dbReference type="PANTHER" id="PTHR16007">
    <property type="entry name" value="EPIDIDYMAL MEMBRANE PROTEIN E9-RELATED"/>
    <property type="match status" value="1"/>
</dbReference>
<dbReference type="EMBL" id="CAJOBA010000733">
    <property type="protein sequence ID" value="CAF3552768.1"/>
    <property type="molecule type" value="Genomic_DNA"/>
</dbReference>
<evidence type="ECO:0000256" key="2">
    <source>
        <dbReference type="ARBA" id="ARBA00006948"/>
    </source>
</evidence>
<dbReference type="InterPro" id="IPR015946">
    <property type="entry name" value="KH_dom-like_a/b"/>
</dbReference>
<name>A0A8S2CT99_9BILA</name>
<evidence type="ECO:0000256" key="5">
    <source>
        <dbReference type="ARBA" id="ARBA00023136"/>
    </source>
</evidence>
<evidence type="ECO:0000313" key="8">
    <source>
        <dbReference type="EMBL" id="CAF3552768.1"/>
    </source>
</evidence>
<organism evidence="7 9">
    <name type="scientific">Didymodactylos carnosus</name>
    <dbReference type="NCBI Taxonomy" id="1234261"/>
    <lineage>
        <taxon>Eukaryota</taxon>
        <taxon>Metazoa</taxon>
        <taxon>Spiralia</taxon>
        <taxon>Gnathifera</taxon>
        <taxon>Rotifera</taxon>
        <taxon>Eurotatoria</taxon>
        <taxon>Bdelloidea</taxon>
        <taxon>Philodinida</taxon>
        <taxon>Philodinidae</taxon>
        <taxon>Didymodactylos</taxon>
    </lineage>
</organism>
<evidence type="ECO:0000256" key="3">
    <source>
        <dbReference type="ARBA" id="ARBA00022692"/>
    </source>
</evidence>
<dbReference type="InterPro" id="IPR006904">
    <property type="entry name" value="DUF716"/>
</dbReference>
<feature type="transmembrane region" description="Helical" evidence="6">
    <location>
        <begin position="188"/>
        <end position="208"/>
    </location>
</feature>
<keyword evidence="3 6" id="KW-0812">Transmembrane</keyword>
<dbReference type="SUPFAM" id="SSF89919">
    <property type="entry name" value="Ribosome-binding factor A, RbfA"/>
    <property type="match status" value="1"/>
</dbReference>